<comment type="pathway">
    <text evidence="1">Glycan metabolism; L-arabinan degradation.</text>
</comment>
<keyword evidence="7" id="KW-1185">Reference proteome</keyword>
<gene>
    <name evidence="6" type="ORF">ACFSUF_01920</name>
</gene>
<dbReference type="InterPro" id="IPR023296">
    <property type="entry name" value="Glyco_hydro_beta-prop_sf"/>
</dbReference>
<dbReference type="InterPro" id="IPR006710">
    <property type="entry name" value="Glyco_hydro_43"/>
</dbReference>
<accession>A0ABW5P9N0</accession>
<comment type="similarity">
    <text evidence="2 5">Belongs to the glycosyl hydrolase 43 family.</text>
</comment>
<dbReference type="Proteomes" id="UP001597541">
    <property type="component" value="Unassembled WGS sequence"/>
</dbReference>
<evidence type="ECO:0000313" key="6">
    <source>
        <dbReference type="EMBL" id="MFD2611179.1"/>
    </source>
</evidence>
<evidence type="ECO:0000256" key="5">
    <source>
        <dbReference type="RuleBase" id="RU361187"/>
    </source>
</evidence>
<dbReference type="RefSeq" id="WP_377599560.1">
    <property type="nucleotide sequence ID" value="NZ_JBHUME010000002.1"/>
</dbReference>
<dbReference type="InterPro" id="IPR050727">
    <property type="entry name" value="GH43_arabinanases"/>
</dbReference>
<dbReference type="SUPFAM" id="SSF75005">
    <property type="entry name" value="Arabinanase/levansucrase/invertase"/>
    <property type="match status" value="1"/>
</dbReference>
<protein>
    <submittedName>
        <fullName evidence="6">Family 43 glycosylhydrolase</fullName>
    </submittedName>
</protein>
<evidence type="ECO:0000256" key="2">
    <source>
        <dbReference type="ARBA" id="ARBA00009865"/>
    </source>
</evidence>
<name>A0ABW5P9N0_9BACL</name>
<dbReference type="PANTHER" id="PTHR43301">
    <property type="entry name" value="ARABINAN ENDO-1,5-ALPHA-L-ARABINOSIDASE"/>
    <property type="match status" value="1"/>
</dbReference>
<proteinExistence type="inferred from homology"/>
<keyword evidence="4 5" id="KW-0326">Glycosidase</keyword>
<dbReference type="PANTHER" id="PTHR43301:SF3">
    <property type="entry name" value="ARABINAN ENDO-1,5-ALPHA-L-ARABINOSIDASE A-RELATED"/>
    <property type="match status" value="1"/>
</dbReference>
<organism evidence="6 7">
    <name type="scientific">Paenibacillus gansuensis</name>
    <dbReference type="NCBI Taxonomy" id="306542"/>
    <lineage>
        <taxon>Bacteria</taxon>
        <taxon>Bacillati</taxon>
        <taxon>Bacillota</taxon>
        <taxon>Bacilli</taxon>
        <taxon>Bacillales</taxon>
        <taxon>Paenibacillaceae</taxon>
        <taxon>Paenibacillus</taxon>
    </lineage>
</organism>
<dbReference type="CDD" id="cd18616">
    <property type="entry name" value="GH43_ABN-like"/>
    <property type="match status" value="1"/>
</dbReference>
<dbReference type="EMBL" id="JBHUME010000002">
    <property type="protein sequence ID" value="MFD2611179.1"/>
    <property type="molecule type" value="Genomic_DNA"/>
</dbReference>
<evidence type="ECO:0000256" key="3">
    <source>
        <dbReference type="ARBA" id="ARBA00022801"/>
    </source>
</evidence>
<dbReference type="Pfam" id="PF04616">
    <property type="entry name" value="Glyco_hydro_43"/>
    <property type="match status" value="1"/>
</dbReference>
<keyword evidence="3 5" id="KW-0378">Hydrolase</keyword>
<evidence type="ECO:0000256" key="1">
    <source>
        <dbReference type="ARBA" id="ARBA00004834"/>
    </source>
</evidence>
<comment type="caution">
    <text evidence="6">The sequence shown here is derived from an EMBL/GenBank/DDBJ whole genome shotgun (WGS) entry which is preliminary data.</text>
</comment>
<reference evidence="7" key="1">
    <citation type="journal article" date="2019" name="Int. J. Syst. Evol. Microbiol.">
        <title>The Global Catalogue of Microorganisms (GCM) 10K type strain sequencing project: providing services to taxonomists for standard genome sequencing and annotation.</title>
        <authorList>
            <consortium name="The Broad Institute Genomics Platform"/>
            <consortium name="The Broad Institute Genome Sequencing Center for Infectious Disease"/>
            <person name="Wu L."/>
            <person name="Ma J."/>
        </authorList>
    </citation>
    <scope>NUCLEOTIDE SEQUENCE [LARGE SCALE GENOMIC DNA]</scope>
    <source>
        <strain evidence="7">KCTC 3950</strain>
    </source>
</reference>
<sequence length="368" mass="40563">MMQKKAWFSKIALAALLLAAAGWGGWVFMSHSEQVSHQDSDGKPETASVYQNPVFGPTFADPTILKAGDGYYYAYATQEDWYDGNGTHLVPVIRSKDLAAWEYVRDAFDRKPAWRPDSFGIWAPDISYHKDGKYYLYYSLSEWGNLADPGVGVAVSDRPEGPFKDQGMILDTAGSGVGNSIDPQYVEDDDGKPYLIWGSFHGIYGIPLSEDGLKAVGEKFPIAGPDFEAPYIVKRDGYYYFFGSTGTCCEGENSSYAVAVGRAESLRGPYLDKEGKDLLHSSGSLLLVGSNLWEENGTFAGPGHNSLVTDEQGEDWIVYHAIDIKKPYNDNGGTVRPLMVDRIKWKDGWPEVAGMVPSQTPQALKTKK</sequence>
<evidence type="ECO:0000256" key="4">
    <source>
        <dbReference type="ARBA" id="ARBA00023295"/>
    </source>
</evidence>
<dbReference type="Gene3D" id="2.115.10.20">
    <property type="entry name" value="Glycosyl hydrolase domain, family 43"/>
    <property type="match status" value="1"/>
</dbReference>
<evidence type="ECO:0000313" key="7">
    <source>
        <dbReference type="Proteomes" id="UP001597541"/>
    </source>
</evidence>